<feature type="non-terminal residue" evidence="2">
    <location>
        <position position="247"/>
    </location>
</feature>
<dbReference type="Proteomes" id="UP001189429">
    <property type="component" value="Unassembled WGS sequence"/>
</dbReference>
<evidence type="ECO:0000313" key="2">
    <source>
        <dbReference type="EMBL" id="CAK0841026.1"/>
    </source>
</evidence>
<evidence type="ECO:0000313" key="3">
    <source>
        <dbReference type="Proteomes" id="UP001189429"/>
    </source>
</evidence>
<feature type="non-terminal residue" evidence="2">
    <location>
        <position position="1"/>
    </location>
</feature>
<keyword evidence="3" id="KW-1185">Reference proteome</keyword>
<comment type="caution">
    <text evidence="2">The sequence shown here is derived from an EMBL/GenBank/DDBJ whole genome shotgun (WGS) entry which is preliminary data.</text>
</comment>
<proteinExistence type="predicted"/>
<evidence type="ECO:0000256" key="1">
    <source>
        <dbReference type="SAM" id="MobiDB-lite"/>
    </source>
</evidence>
<reference evidence="2" key="1">
    <citation type="submission" date="2023-10" db="EMBL/GenBank/DDBJ databases">
        <authorList>
            <person name="Chen Y."/>
            <person name="Shah S."/>
            <person name="Dougan E. K."/>
            <person name="Thang M."/>
            <person name="Chan C."/>
        </authorList>
    </citation>
    <scope>NUCLEOTIDE SEQUENCE [LARGE SCALE GENOMIC DNA]</scope>
</reference>
<dbReference type="EMBL" id="CAUYUJ010014420">
    <property type="protein sequence ID" value="CAK0841026.1"/>
    <property type="molecule type" value="Genomic_DNA"/>
</dbReference>
<protein>
    <submittedName>
        <fullName evidence="2">Uncharacterized protein</fullName>
    </submittedName>
</protein>
<feature type="region of interest" description="Disordered" evidence="1">
    <location>
        <begin position="178"/>
        <end position="204"/>
    </location>
</feature>
<organism evidence="2 3">
    <name type="scientific">Prorocentrum cordatum</name>
    <dbReference type="NCBI Taxonomy" id="2364126"/>
    <lineage>
        <taxon>Eukaryota</taxon>
        <taxon>Sar</taxon>
        <taxon>Alveolata</taxon>
        <taxon>Dinophyceae</taxon>
        <taxon>Prorocentrales</taxon>
        <taxon>Prorocentraceae</taxon>
        <taxon>Prorocentrum</taxon>
    </lineage>
</organism>
<accession>A0ABN9T7F5</accession>
<gene>
    <name evidence="2" type="ORF">PCOR1329_LOCUS36322</name>
</gene>
<name>A0ABN9T7F5_9DINO</name>
<sequence>VGSSVDEFVEKLVRNVGEDVLHFEALYAAKIRELEEAMEEPLYKHLEAYYFLKKPRVGGDKEGQIVTGAGNELVCDKLKDLANACIPWAAMLRRATGPPVGARRGTHREYLNRGAASLLADNSVMMAQAKKARAEAEKARDFYRGGAKAAGGTNAERVKKLKLTLPYKRCGRLGQWKDEPDCPRAPGEGGSVNHEGRSPEDIPTAVDGRTVTAETCDELWSIAADIARAKSVAGLTWNRRLSAYVNK</sequence>